<dbReference type="SUPFAM" id="SSF46894">
    <property type="entry name" value="C-terminal effector domain of the bipartite response regulators"/>
    <property type="match status" value="1"/>
</dbReference>
<proteinExistence type="predicted"/>
<keyword evidence="2" id="KW-0067">ATP-binding</keyword>
<dbReference type="PANTHER" id="PTHR16305:SF35">
    <property type="entry name" value="TRANSCRIPTIONAL ACTIVATOR DOMAIN"/>
    <property type="match status" value="1"/>
</dbReference>
<comment type="caution">
    <text evidence="4">The sequence shown here is derived from an EMBL/GenBank/DDBJ whole genome shotgun (WGS) entry which is preliminary data.</text>
</comment>
<dbReference type="Pfam" id="PF00196">
    <property type="entry name" value="GerE"/>
    <property type="match status" value="1"/>
</dbReference>
<protein>
    <submittedName>
        <fullName evidence="4">LuxR family transcriptional regulator</fullName>
    </submittedName>
</protein>
<dbReference type="AlphaFoldDB" id="A0A059G0G0"/>
<dbReference type="GO" id="GO:0006355">
    <property type="term" value="P:regulation of DNA-templated transcription"/>
    <property type="evidence" value="ECO:0007669"/>
    <property type="project" value="InterPro"/>
</dbReference>
<dbReference type="InterPro" id="IPR027417">
    <property type="entry name" value="P-loop_NTPase"/>
</dbReference>
<dbReference type="Gene3D" id="1.10.10.10">
    <property type="entry name" value="Winged helix-like DNA-binding domain superfamily/Winged helix DNA-binding domain"/>
    <property type="match status" value="1"/>
</dbReference>
<dbReference type="Pfam" id="PF13191">
    <property type="entry name" value="AAA_16"/>
    <property type="match status" value="1"/>
</dbReference>
<name>A0A059G0G0_9PROT</name>
<dbReference type="GO" id="GO:0003677">
    <property type="term" value="F:DNA binding"/>
    <property type="evidence" value="ECO:0007669"/>
    <property type="project" value="InterPro"/>
</dbReference>
<dbReference type="SUPFAM" id="SSF52540">
    <property type="entry name" value="P-loop containing nucleoside triphosphate hydrolases"/>
    <property type="match status" value="1"/>
</dbReference>
<dbReference type="GO" id="GO:0005524">
    <property type="term" value="F:ATP binding"/>
    <property type="evidence" value="ECO:0007669"/>
    <property type="project" value="UniProtKB-KW"/>
</dbReference>
<dbReference type="InterPro" id="IPR036388">
    <property type="entry name" value="WH-like_DNA-bd_sf"/>
</dbReference>
<evidence type="ECO:0000259" key="3">
    <source>
        <dbReference type="PROSITE" id="PS50043"/>
    </source>
</evidence>
<reference evidence="4 5" key="1">
    <citation type="submission" date="2013-04" db="EMBL/GenBank/DDBJ databases">
        <title>Hyphomonas hirschiana VP5 Genome Sequencing.</title>
        <authorList>
            <person name="Lai Q."/>
            <person name="Shao Z."/>
        </authorList>
    </citation>
    <scope>NUCLEOTIDE SEQUENCE [LARGE SCALE GENOMIC DNA]</scope>
    <source>
        <strain evidence="4 5">VP5</strain>
    </source>
</reference>
<dbReference type="GO" id="GO:0005737">
    <property type="term" value="C:cytoplasm"/>
    <property type="evidence" value="ECO:0007669"/>
    <property type="project" value="TreeGrafter"/>
</dbReference>
<evidence type="ECO:0000256" key="2">
    <source>
        <dbReference type="ARBA" id="ARBA00022840"/>
    </source>
</evidence>
<dbReference type="GO" id="GO:0004016">
    <property type="term" value="F:adenylate cyclase activity"/>
    <property type="evidence" value="ECO:0007669"/>
    <property type="project" value="TreeGrafter"/>
</dbReference>
<evidence type="ECO:0000256" key="1">
    <source>
        <dbReference type="ARBA" id="ARBA00022741"/>
    </source>
</evidence>
<dbReference type="EMBL" id="ARYI01000001">
    <property type="protein sequence ID" value="KCZ96477.1"/>
    <property type="molecule type" value="Genomic_DNA"/>
</dbReference>
<dbReference type="PROSITE" id="PS00622">
    <property type="entry name" value="HTH_LUXR_1"/>
    <property type="match status" value="1"/>
</dbReference>
<dbReference type="InterPro" id="IPR011990">
    <property type="entry name" value="TPR-like_helical_dom_sf"/>
</dbReference>
<keyword evidence="1" id="KW-0547">Nucleotide-binding</keyword>
<dbReference type="InterPro" id="IPR041664">
    <property type="entry name" value="AAA_16"/>
</dbReference>
<evidence type="ECO:0000313" key="5">
    <source>
        <dbReference type="Proteomes" id="UP000025061"/>
    </source>
</evidence>
<dbReference type="PANTHER" id="PTHR16305">
    <property type="entry name" value="TESTICULAR SOLUBLE ADENYLYL CYCLASE"/>
    <property type="match status" value="1"/>
</dbReference>
<evidence type="ECO:0000313" key="4">
    <source>
        <dbReference type="EMBL" id="KCZ96477.1"/>
    </source>
</evidence>
<dbReference type="SUPFAM" id="SSF48452">
    <property type="entry name" value="TPR-like"/>
    <property type="match status" value="1"/>
</dbReference>
<organism evidence="4 5">
    <name type="scientific">Hyphomonas hirschiana VP5</name>
    <dbReference type="NCBI Taxonomy" id="1280951"/>
    <lineage>
        <taxon>Bacteria</taxon>
        <taxon>Pseudomonadati</taxon>
        <taxon>Pseudomonadota</taxon>
        <taxon>Alphaproteobacteria</taxon>
        <taxon>Hyphomonadales</taxon>
        <taxon>Hyphomonadaceae</taxon>
        <taxon>Hyphomonas</taxon>
    </lineage>
</organism>
<dbReference type="CDD" id="cd06170">
    <property type="entry name" value="LuxR_C_like"/>
    <property type="match status" value="1"/>
</dbReference>
<dbReference type="PATRIC" id="fig|1280951.3.peg.467"/>
<dbReference type="InterPro" id="IPR016032">
    <property type="entry name" value="Sig_transdc_resp-reg_C-effctor"/>
</dbReference>
<sequence length="876" mass="95815">MLIERERELDQLTALIALAGRGQGTVALVCGEAGIGKTSLIRGLFGRVPRGWRAATGGCDALYTPRPLGPLRDMAGILGPEVRALLEKGDRQQLFAAVLDAISRANSPLLMIWEDVHWADHATLDLLRYLGRRISFLPLLLVLTYRDDEIGEQHPLARVLDELPGPARELVPLRRLSPKAVSALARKASLPGDWLYQKTAGNPFQVTEMLAAGQGSEETLPASIREAVTVRQGRLAGGARELLELISVIPAAVPAGLVMELGGEEAVAVADDLTASGILQVSTAGDLRFRHEIARVATLERVPAKVRRAHHARILEALRALGPDAPLDQMVHHAAGALDGAAVLAIAPEAADRAAASGAHREAAGHLGTALRFVEEAEAETAALLHERWAYESALAARIDDEVLDARRHAITLWRVLGRQDKVGENLRWLSRMHWYRGEAPEAARLSDQAISVLESIPPSAEQAMAYSLRSQLHMLNDQMEAAVYWGERALALEADFPRADLRAHALNNIGTALVFRGRSEGVAMLEESLEISLAGNLHEHAARAYTNLAEYAVEFRQFDLAEKTIANGIAFDIDHDLDAWTFYLSGRLALLRMEQGRLKDAVTMARAVTEREKLTLVVRLPALLVQARAAMRLGAPEAPRLMEQAYADAMATDELQHIVPARLTLIEHAWLSGNRALAGEHLDALLALADGDRHPWNIGERAVWARRMGREIPLLDMVALPEPLRLELAGEIEPAAQAWRALGMPYAAALVCVQSDDVDLLSQAVHELQAMGAEAAAAYARRRASELGVTRRLPRPRRGTYSAAREHPLGLTRREQDVLRLIVKGCSNREISEELGRSPRTVEHHVSAVLSKLNAQNRMAVMLRVQNDPWLLGTP</sequence>
<dbReference type="Proteomes" id="UP000025061">
    <property type="component" value="Unassembled WGS sequence"/>
</dbReference>
<feature type="domain" description="HTH luxR-type" evidence="3">
    <location>
        <begin position="805"/>
        <end position="870"/>
    </location>
</feature>
<accession>A0A059G0G0</accession>
<keyword evidence="5" id="KW-1185">Reference proteome</keyword>
<dbReference type="PRINTS" id="PR00038">
    <property type="entry name" value="HTHLUXR"/>
</dbReference>
<dbReference type="RefSeq" id="WP_011645611.1">
    <property type="nucleotide sequence ID" value="NZ_ARYI01000001.1"/>
</dbReference>
<dbReference type="Gene3D" id="1.25.40.10">
    <property type="entry name" value="Tetratricopeptide repeat domain"/>
    <property type="match status" value="1"/>
</dbReference>
<dbReference type="SMART" id="SM00421">
    <property type="entry name" value="HTH_LUXR"/>
    <property type="match status" value="1"/>
</dbReference>
<gene>
    <name evidence="4" type="ORF">HHI_02320</name>
</gene>
<dbReference type="PROSITE" id="PS50043">
    <property type="entry name" value="HTH_LUXR_2"/>
    <property type="match status" value="1"/>
</dbReference>
<dbReference type="InterPro" id="IPR000792">
    <property type="entry name" value="Tscrpt_reg_LuxR_C"/>
</dbReference>